<comment type="caution">
    <text evidence="2">The sequence shown here is derived from an EMBL/GenBank/DDBJ whole genome shotgun (WGS) entry which is preliminary data.</text>
</comment>
<dbReference type="RefSeq" id="WP_344273978.1">
    <property type="nucleotide sequence ID" value="NZ_BAAAHV010000011.1"/>
</dbReference>
<dbReference type="SUPFAM" id="SSF54001">
    <property type="entry name" value="Cysteine proteinases"/>
    <property type="match status" value="1"/>
</dbReference>
<protein>
    <submittedName>
        <fullName evidence="2">Amidase domain-containing protein</fullName>
    </submittedName>
</protein>
<reference evidence="3" key="1">
    <citation type="journal article" date="2019" name="Int. J. Syst. Evol. Microbiol.">
        <title>The Global Catalogue of Microorganisms (GCM) 10K type strain sequencing project: providing services to taxonomists for standard genome sequencing and annotation.</title>
        <authorList>
            <consortium name="The Broad Institute Genomics Platform"/>
            <consortium name="The Broad Institute Genome Sequencing Center for Infectious Disease"/>
            <person name="Wu L."/>
            <person name="Ma J."/>
        </authorList>
    </citation>
    <scope>NUCLEOTIDE SEQUENCE [LARGE SCALE GENOMIC DNA]</scope>
    <source>
        <strain evidence="3">CGMCC 4.7638</strain>
    </source>
</reference>
<dbReference type="PANTHER" id="PTHR40032">
    <property type="entry name" value="EXPORTED PROTEIN-RELATED"/>
    <property type="match status" value="1"/>
</dbReference>
<dbReference type="Pfam" id="PF12671">
    <property type="entry name" value="Amidase_6"/>
    <property type="match status" value="1"/>
</dbReference>
<keyword evidence="3" id="KW-1185">Reference proteome</keyword>
<dbReference type="EMBL" id="JBHUKQ010000010">
    <property type="protein sequence ID" value="MFD2481382.1"/>
    <property type="molecule type" value="Genomic_DNA"/>
</dbReference>
<dbReference type="PANTHER" id="PTHR40032:SF1">
    <property type="entry name" value="EXPORTED PROTEIN"/>
    <property type="match status" value="1"/>
</dbReference>
<proteinExistence type="predicted"/>
<accession>A0ABW5HXZ3</accession>
<sequence length="412" mass="44391">MVTVGQLRDVKPGVWVDAARGWREFACQSAQASADIRSQVIAKVETEWKDSAGSDARTVLGDLANEYDSASDLMNGVVMVLVGLGDAVEVAQQELSGALRLAEAHHLLVNDDGSTTPVDAGDKDAAEWKAKLDPVFRDALRAATEADGIAAQEFHRLAGDVKITNPDDALKEQTAAAQDEIAMIRDSLPRGQSPEAVRAWWNSLSDKEKTDLERAVPVELAGLDGIPADVKKSLRGSGPLDRVALVQYAAGHWNDPSTDFKDKTPSNHEKDNCANYVSTSLAAAGMPESESWTNKEVLRELHNLITGDHDAATPSWGGASALHDYLLKDTFSEVVPRQDARPGDVVFWSNDQDGIHHVAVVTSVTPDGDIHYSQHSEPAVNASMNGRARVSAGQPVTFVRVDPRPAYPPAQR</sequence>
<gene>
    <name evidence="2" type="ORF">ACFSUT_13945</name>
</gene>
<name>A0ABW5HXZ3_9PSEU</name>
<dbReference type="Gene3D" id="3.90.1720.10">
    <property type="entry name" value="endopeptidase domain like (from Nostoc punctiforme)"/>
    <property type="match status" value="1"/>
</dbReference>
<organism evidence="2 3">
    <name type="scientific">Amycolatopsis albidoflavus</name>
    <dbReference type="NCBI Taxonomy" id="102226"/>
    <lineage>
        <taxon>Bacteria</taxon>
        <taxon>Bacillati</taxon>
        <taxon>Actinomycetota</taxon>
        <taxon>Actinomycetes</taxon>
        <taxon>Pseudonocardiales</taxon>
        <taxon>Pseudonocardiaceae</taxon>
        <taxon>Amycolatopsis</taxon>
    </lineage>
</organism>
<evidence type="ECO:0000313" key="3">
    <source>
        <dbReference type="Proteomes" id="UP001597542"/>
    </source>
</evidence>
<evidence type="ECO:0000259" key="1">
    <source>
        <dbReference type="Pfam" id="PF12671"/>
    </source>
</evidence>
<dbReference type="Proteomes" id="UP001597542">
    <property type="component" value="Unassembled WGS sequence"/>
</dbReference>
<dbReference type="InterPro" id="IPR024301">
    <property type="entry name" value="Amidase_6"/>
</dbReference>
<evidence type="ECO:0000313" key="2">
    <source>
        <dbReference type="EMBL" id="MFD2481382.1"/>
    </source>
</evidence>
<dbReference type="InterPro" id="IPR038765">
    <property type="entry name" value="Papain-like_cys_pep_sf"/>
</dbReference>
<feature type="domain" description="Putative amidase" evidence="1">
    <location>
        <begin position="241"/>
        <end position="385"/>
    </location>
</feature>